<dbReference type="Gene3D" id="3.30.420.10">
    <property type="entry name" value="Ribonuclease H-like superfamily/Ribonuclease H"/>
    <property type="match status" value="1"/>
</dbReference>
<feature type="region of interest" description="Disordered" evidence="3">
    <location>
        <begin position="285"/>
        <end position="306"/>
    </location>
</feature>
<feature type="region of interest" description="Disordered" evidence="3">
    <location>
        <begin position="1376"/>
        <end position="1404"/>
    </location>
</feature>
<keyword evidence="1" id="KW-0479">Metal-binding</keyword>
<feature type="compositionally biased region" description="Polar residues" evidence="3">
    <location>
        <begin position="424"/>
        <end position="443"/>
    </location>
</feature>
<protein>
    <submittedName>
        <fullName evidence="5">Ribonuclease H-like domain-containing protein</fullName>
    </submittedName>
</protein>
<dbReference type="Pfam" id="PF25597">
    <property type="entry name" value="SH3_retrovirus"/>
    <property type="match status" value="1"/>
</dbReference>
<reference evidence="5" key="2">
    <citation type="submission" date="2022-01" db="EMBL/GenBank/DDBJ databases">
        <authorList>
            <person name="Yamashiro T."/>
            <person name="Shiraishi A."/>
            <person name="Satake H."/>
            <person name="Nakayama K."/>
        </authorList>
    </citation>
    <scope>NUCLEOTIDE SEQUENCE</scope>
</reference>
<evidence type="ECO:0000256" key="1">
    <source>
        <dbReference type="ARBA" id="ARBA00022723"/>
    </source>
</evidence>
<keyword evidence="6" id="KW-1185">Reference proteome</keyword>
<dbReference type="EMBL" id="BQNB010011087">
    <property type="protein sequence ID" value="GJS85943.1"/>
    <property type="molecule type" value="Genomic_DNA"/>
</dbReference>
<feature type="region of interest" description="Disordered" evidence="3">
    <location>
        <begin position="1642"/>
        <end position="1683"/>
    </location>
</feature>
<feature type="compositionally biased region" description="Low complexity" evidence="3">
    <location>
        <begin position="1643"/>
        <end position="1658"/>
    </location>
</feature>
<dbReference type="InterPro" id="IPR001584">
    <property type="entry name" value="Integrase_cat-core"/>
</dbReference>
<dbReference type="PROSITE" id="PS50994">
    <property type="entry name" value="INTEGRASE"/>
    <property type="match status" value="1"/>
</dbReference>
<feature type="compositionally biased region" description="Low complexity" evidence="3">
    <location>
        <begin position="1392"/>
        <end position="1404"/>
    </location>
</feature>
<organism evidence="5 6">
    <name type="scientific">Tanacetum coccineum</name>
    <dbReference type="NCBI Taxonomy" id="301880"/>
    <lineage>
        <taxon>Eukaryota</taxon>
        <taxon>Viridiplantae</taxon>
        <taxon>Streptophyta</taxon>
        <taxon>Embryophyta</taxon>
        <taxon>Tracheophyta</taxon>
        <taxon>Spermatophyta</taxon>
        <taxon>Magnoliopsida</taxon>
        <taxon>eudicotyledons</taxon>
        <taxon>Gunneridae</taxon>
        <taxon>Pentapetalae</taxon>
        <taxon>asterids</taxon>
        <taxon>campanulids</taxon>
        <taxon>Asterales</taxon>
        <taxon>Asteraceae</taxon>
        <taxon>Asteroideae</taxon>
        <taxon>Anthemideae</taxon>
        <taxon>Anthemidinae</taxon>
        <taxon>Tanacetum</taxon>
    </lineage>
</organism>
<dbReference type="InterPro" id="IPR036397">
    <property type="entry name" value="RNaseH_sf"/>
</dbReference>
<accession>A0ABQ4ZAQ1</accession>
<feature type="compositionally biased region" description="Basic residues" evidence="3">
    <location>
        <begin position="1659"/>
        <end position="1672"/>
    </location>
</feature>
<dbReference type="SUPFAM" id="SSF53098">
    <property type="entry name" value="Ribonuclease H-like"/>
    <property type="match status" value="1"/>
</dbReference>
<dbReference type="InterPro" id="IPR012337">
    <property type="entry name" value="RNaseH-like_sf"/>
</dbReference>
<keyword evidence="2" id="KW-0378">Hydrolase</keyword>
<feature type="compositionally biased region" description="Basic and acidic residues" evidence="3">
    <location>
        <begin position="1528"/>
        <end position="1537"/>
    </location>
</feature>
<dbReference type="InterPro" id="IPR057670">
    <property type="entry name" value="SH3_retrovirus"/>
</dbReference>
<feature type="compositionally biased region" description="Polar residues" evidence="3">
    <location>
        <begin position="1223"/>
        <end position="1245"/>
    </location>
</feature>
<feature type="compositionally biased region" description="Polar residues" evidence="3">
    <location>
        <begin position="285"/>
        <end position="299"/>
    </location>
</feature>
<dbReference type="Proteomes" id="UP001151760">
    <property type="component" value="Unassembled WGS sequence"/>
</dbReference>
<evidence type="ECO:0000256" key="2">
    <source>
        <dbReference type="ARBA" id="ARBA00022801"/>
    </source>
</evidence>
<feature type="region of interest" description="Disordered" evidence="3">
    <location>
        <begin position="417"/>
        <end position="443"/>
    </location>
</feature>
<dbReference type="PANTHER" id="PTHR42648:SF32">
    <property type="entry name" value="RIBONUCLEASE H-LIKE DOMAIN, GAG-PRE-INTEGRASE DOMAIN PROTEIN-RELATED"/>
    <property type="match status" value="1"/>
</dbReference>
<sequence length="1940" mass="216258">MVMWNFKNMNKLAKHGLVNGLPSKLFTNEHNCVACNKGKQHKASYKAITAVSTISEPLQLLHMDLFGPTSIRSIDHKHYSLVVTDDFSRFSWVFFLGTKDETFYILRDFITFVENQLTKKVKAIRCDNGTEFKNSNLIELCGSKGIKRDYSVARTPQQNGTEAVSTACYVLNRVLVTRPHNKTPYELLSGKVPNISHLKPFGCHVTILNTSDHLGKFKGKADEGFLVGYSAHSKAYRVYNLSNKKIEETLNLRYMEDKPNVQGLGHEWYFDLDYVTDSLGYTRFKSNQPAGTQDTNTHAGTHDDSDSECDEQVIVVPSFPSNHFSGPKVHIFFIYCFLPQVESTSDYAEELARLQGQAYDAYSAAKATWKIADTVPAGSGVPATSIPAGTINQAAGGSAVPSTLSSSLVEPVHADTLLPPGHSLGSSENSTRFSSPSDLANHISSSSEMEGIHHHPTTGIFSESTYDADFGGLATNLAPTIAVDPVPTRRVHTVHPISQIIGDITSPVLTRGTLKKSKFGKSALAGYVHDQQRNNHTNYLHCLFSYFLSQLEPSSVAQALNDLDWVEAMQEEMQQFVNQDVWKLVPLPEGKTAIGTKRVLKNKRDARGIVVRNKARLVAQGHRQEEGIDYDEVFTLVARIEAIRLFLAFSSYMGFMVYQMDVKSAFLYEEINEEVYVTQPKGFEDPFYPKHVYRVVKALYGLHQAPRAWYARLSTFLLKHNYRRGTIDKTLFIKKNSRDIILVQVYVDDIIFGSTNKAWCTEFEVLMKGEFEMSAMDKYVQDMLRRFAMESVRPATTPYEAAKPKSKDEPDDAVNVHLYRSMIGSLMYLTASRPDIMFAVSACSRHQVTPLTSNLNAVKKIFKYLKGQPKLGLWYPRDSPFVLEAYSDSDYAGSNGDRKSTTGGCQFLGRRLISWQCKKQTVLATSSTEAEYVAAAHCCGQSTICIVKNPVFHQRTKHIEIRHHFIRDANEKNLIQVGFLGKPKGSADYHPVLDFLRSSHIRYAINHDPIIYDSLVKQFWSTASRGTFEEGPPAIIATIDRTPYTITESLVRSQLHLDDEGGVKDLPSANIYLGMDNMGYPTEGKLTFHKNNSLATALYSCNEGRKFNWSRYIFKGMVNNITNPKKFLMFPRFLQMILNIETRNSKQYHAFKLTSKMFANMRLNFHGDTMPLLAPMLPPAQPAIAGESSGEAEPTIPYTVPETLIEPAHSHDQASSPPRPTTIPASAQENEQGPFSDPNPASSSRPHAFEPTQFTSTNGEDDAFGGSFDISPPRSTEAPPAGTTSGGAEDPNKLTALCSLVNSLMQKIDSQASDLKAHKLMFKEVVGKLVKKVKELEDKLKGRKRKFVMTVADLEEEEEQDVDPLIKLAKAAATAADDSAVPTGGSNEDDIPPSSSIPSDGSAIPLDVTTGPIVPSFCKAGDYMRKKKLSWVREEKKQTSERQKDVFGVCKYYIESRSNGMSYLGQVHANQGLSADLLGPDVNEDNFAARMVALIAERRRKIRHALANLQSQHLRRSLKRQGADLDQPDSKKSKSTEPQKTYVPAASRPSTHPDVTPDTSKQPYIAPTPPSGFLATPTVTWTSGPRTRNQSSAASIKTYSTRRKSLGSRKMSSSEVDLIAADSQPPSVEVLFREFTEDVEVPSTTTSTTKQTASSTKKVGTRRKQFGRKGVHPSRSTIPIEDKDPNAEHKLCIKYASDTDSDSDDDKPINLHGVVDGELLPTGLGWVNVIYRKDNSRKCFLRLREILHDTKATGVGLVLWGDLKVLIDSPKVNDGSDVWKNQNTWIIQSWKLYSSTGIHVLETVSGHVLHMFVDKRYPLSVNLIERMLEHQLEICRDTVGNELTTAVQLIAFLKKQISDSRRPKVHDWSINLAAAIFVAVSILNALKTKDLSRKLEVNYAKFQFRRGLLVPTGRVIATVSIKFLLAGLKDLSRAEIYKYF</sequence>
<dbReference type="CDD" id="cd09272">
    <property type="entry name" value="RNase_HI_RT_Ty1"/>
    <property type="match status" value="1"/>
</dbReference>
<feature type="region of interest" description="Disordered" evidence="3">
    <location>
        <begin position="1208"/>
        <end position="1292"/>
    </location>
</feature>
<evidence type="ECO:0000256" key="3">
    <source>
        <dbReference type="SAM" id="MobiDB-lite"/>
    </source>
</evidence>
<reference evidence="5" key="1">
    <citation type="journal article" date="2022" name="Int. J. Mol. Sci.">
        <title>Draft Genome of Tanacetum Coccineum: Genomic Comparison of Closely Related Tanacetum-Family Plants.</title>
        <authorList>
            <person name="Yamashiro T."/>
            <person name="Shiraishi A."/>
            <person name="Nakayama K."/>
            <person name="Satake H."/>
        </authorList>
    </citation>
    <scope>NUCLEOTIDE SEQUENCE</scope>
</reference>
<evidence type="ECO:0000313" key="5">
    <source>
        <dbReference type="EMBL" id="GJS85943.1"/>
    </source>
</evidence>
<comment type="caution">
    <text evidence="5">The sequence shown here is derived from an EMBL/GenBank/DDBJ whole genome shotgun (WGS) entry which is preliminary data.</text>
</comment>
<dbReference type="Pfam" id="PF07727">
    <property type="entry name" value="RVT_2"/>
    <property type="match status" value="1"/>
</dbReference>
<dbReference type="InterPro" id="IPR039537">
    <property type="entry name" value="Retrotran_Ty1/copia-like"/>
</dbReference>
<evidence type="ECO:0000313" key="6">
    <source>
        <dbReference type="Proteomes" id="UP001151760"/>
    </source>
</evidence>
<dbReference type="InterPro" id="IPR013103">
    <property type="entry name" value="RVT_2"/>
</dbReference>
<name>A0ABQ4ZAQ1_9ASTR</name>
<feature type="region of interest" description="Disordered" evidence="3">
    <location>
        <begin position="1512"/>
        <end position="1612"/>
    </location>
</feature>
<feature type="domain" description="Integrase catalytic" evidence="4">
    <location>
        <begin position="53"/>
        <end position="160"/>
    </location>
</feature>
<dbReference type="InterPro" id="IPR043502">
    <property type="entry name" value="DNA/RNA_pol_sf"/>
</dbReference>
<gene>
    <name evidence="5" type="ORF">Tco_0752484</name>
</gene>
<feature type="compositionally biased region" description="Polar residues" evidence="3">
    <location>
        <begin position="1577"/>
        <end position="1599"/>
    </location>
</feature>
<dbReference type="SUPFAM" id="SSF56672">
    <property type="entry name" value="DNA/RNA polymerases"/>
    <property type="match status" value="1"/>
</dbReference>
<dbReference type="Pfam" id="PF00665">
    <property type="entry name" value="rve"/>
    <property type="match status" value="1"/>
</dbReference>
<evidence type="ECO:0000259" key="4">
    <source>
        <dbReference type="PROSITE" id="PS50994"/>
    </source>
</evidence>
<proteinExistence type="predicted"/>
<dbReference type="PANTHER" id="PTHR42648">
    <property type="entry name" value="TRANSPOSASE, PUTATIVE-RELATED"/>
    <property type="match status" value="1"/>
</dbReference>